<accession>A0A7I8KPI6</accession>
<keyword evidence="1" id="KW-0812">Transmembrane</keyword>
<proteinExistence type="predicted"/>
<evidence type="ECO:0000313" key="2">
    <source>
        <dbReference type="EMBL" id="CAA7398994.1"/>
    </source>
</evidence>
<evidence type="ECO:0000313" key="3">
    <source>
        <dbReference type="Proteomes" id="UP000663760"/>
    </source>
</evidence>
<keyword evidence="1" id="KW-1133">Transmembrane helix</keyword>
<reference evidence="2" key="1">
    <citation type="submission" date="2020-02" db="EMBL/GenBank/DDBJ databases">
        <authorList>
            <person name="Scholz U."/>
            <person name="Mascher M."/>
            <person name="Fiebig A."/>
        </authorList>
    </citation>
    <scope>NUCLEOTIDE SEQUENCE</scope>
</reference>
<keyword evidence="3" id="KW-1185">Reference proteome</keyword>
<sequence length="33" mass="3992">MSVFLLQSVGMTWHLEITHKSFFLMAFRLFLFL</sequence>
<name>A0A7I8KPI6_SPIIN</name>
<protein>
    <submittedName>
        <fullName evidence="2">Uncharacterized protein</fullName>
    </submittedName>
</protein>
<dbReference type="Proteomes" id="UP000663760">
    <property type="component" value="Chromosome 7"/>
</dbReference>
<dbReference type="EMBL" id="LR746270">
    <property type="protein sequence ID" value="CAA7398994.1"/>
    <property type="molecule type" value="Genomic_DNA"/>
</dbReference>
<organism evidence="2 3">
    <name type="scientific">Spirodela intermedia</name>
    <name type="common">Intermediate duckweed</name>
    <dbReference type="NCBI Taxonomy" id="51605"/>
    <lineage>
        <taxon>Eukaryota</taxon>
        <taxon>Viridiplantae</taxon>
        <taxon>Streptophyta</taxon>
        <taxon>Embryophyta</taxon>
        <taxon>Tracheophyta</taxon>
        <taxon>Spermatophyta</taxon>
        <taxon>Magnoliopsida</taxon>
        <taxon>Liliopsida</taxon>
        <taxon>Araceae</taxon>
        <taxon>Lemnoideae</taxon>
        <taxon>Spirodela</taxon>
    </lineage>
</organism>
<feature type="transmembrane region" description="Helical" evidence="1">
    <location>
        <begin position="12"/>
        <end position="31"/>
    </location>
</feature>
<evidence type="ECO:0000256" key="1">
    <source>
        <dbReference type="SAM" id="Phobius"/>
    </source>
</evidence>
<keyword evidence="1" id="KW-0472">Membrane</keyword>
<dbReference type="AlphaFoldDB" id="A0A7I8KPI6"/>
<gene>
    <name evidence="2" type="ORF">SI8410_07009664</name>
</gene>